<feature type="region of interest" description="Disordered" evidence="1">
    <location>
        <begin position="310"/>
        <end position="353"/>
    </location>
</feature>
<protein>
    <recommendedName>
        <fullName evidence="4">Desmoplakin SH3 domain-containing protein</fullName>
    </recommendedName>
</protein>
<feature type="compositionally biased region" description="Polar residues" evidence="1">
    <location>
        <begin position="333"/>
        <end position="343"/>
    </location>
</feature>
<keyword evidence="3" id="KW-1185">Reference proteome</keyword>
<name>A0A158QTL3_MESCO</name>
<evidence type="ECO:0008006" key="4">
    <source>
        <dbReference type="Google" id="ProtNLM"/>
    </source>
</evidence>
<dbReference type="Proteomes" id="UP000267029">
    <property type="component" value="Unassembled WGS sequence"/>
</dbReference>
<feature type="region of interest" description="Disordered" evidence="1">
    <location>
        <begin position="639"/>
        <end position="672"/>
    </location>
</feature>
<feature type="non-terminal residue" evidence="2">
    <location>
        <position position="1025"/>
    </location>
</feature>
<gene>
    <name evidence="2" type="ORF">MCOS_LOCUS3291</name>
</gene>
<accession>A0A158QTL3</accession>
<proteinExistence type="predicted"/>
<dbReference type="OrthoDB" id="6252596at2759"/>
<evidence type="ECO:0000313" key="3">
    <source>
        <dbReference type="Proteomes" id="UP000267029"/>
    </source>
</evidence>
<organism evidence="2 3">
    <name type="scientific">Mesocestoides corti</name>
    <name type="common">Flatworm</name>
    <dbReference type="NCBI Taxonomy" id="53468"/>
    <lineage>
        <taxon>Eukaryota</taxon>
        <taxon>Metazoa</taxon>
        <taxon>Spiralia</taxon>
        <taxon>Lophotrochozoa</taxon>
        <taxon>Platyhelminthes</taxon>
        <taxon>Cestoda</taxon>
        <taxon>Eucestoda</taxon>
        <taxon>Cyclophyllidea</taxon>
        <taxon>Mesocestoididae</taxon>
        <taxon>Mesocestoides</taxon>
    </lineage>
</organism>
<evidence type="ECO:0000313" key="2">
    <source>
        <dbReference type="EMBL" id="VDD77288.1"/>
    </source>
</evidence>
<reference evidence="2 3" key="1">
    <citation type="submission" date="2018-10" db="EMBL/GenBank/DDBJ databases">
        <authorList>
            <consortium name="Pathogen Informatics"/>
        </authorList>
    </citation>
    <scope>NUCLEOTIDE SEQUENCE [LARGE SCALE GENOMIC DNA]</scope>
</reference>
<dbReference type="AlphaFoldDB" id="A0A158QTL3"/>
<feature type="compositionally biased region" description="Low complexity" evidence="1">
    <location>
        <begin position="659"/>
        <end position="670"/>
    </location>
</feature>
<evidence type="ECO:0000256" key="1">
    <source>
        <dbReference type="SAM" id="MobiDB-lite"/>
    </source>
</evidence>
<sequence>MDAGTIFDDRPRAENLPHLLSGINMEYIGETHQALEQELDYQTFLESELKSRVSRGLYSQQDAANLQMLIDLNREHLESLSPITSLEHIFSQITQKISDRAVDLVNFRDNPAFWDRNLSKNVRNCWKTVQRFSYISRVHISNAAEYQMFYYNCDHFVKSLEKKIEVSYNRSRSIDLDYPSVTTNRLNSLMTESLSSFQSMAADVMRLLDKAKHINPVYLRLRPLNRPASGIMLCDYSTKNFSLRTGQHVYVLDNATGSSMATSSAETEESESISVSSCSRCCHHQHPGCANCGQPLSSTTGTTTTTTEITGESAMTTDSNWQESDETPGDVSEVSTTAGSSPESGDESTAHACSHTLCSQREPLMWKVRTLDGSLTVDVPAVTVMINEADEEAISHAYEIYDHFTNMWRESIDIWLTKGVRALTGFFSNLLESKYVRVESQKVFEQLLEEVQRAFPYSDAESGTANLALKELITSLKEKIRRQETREESTEDVFVKITEIASYRKTVQKLRDHANHMKRFMKEADESTKPGHFETTSLKSMGELNYVYEESVEEHRKLEKMLRQVNAFRTQPRSTRVPVRKINTIYGEYYSSGEEMSSSGSETSDSQYDVQRHPAESPRHRIIYGKDMTHRVTALTDRPRHMRGPHRSAVFTEGEDLPTDSSDLSDTGTPRRSSKVLLRPLHRRPTDETSEVVEETNDTVISSMTLKRKLNLEKAMRQGGQELPVSPTESRYRSRRQLQFKPGPQDTGVSIVYLQITTAKSTQDTIAPADDNKQSRGIQLDIEKIPVDGKEVLMVEQRVASWQPDEDGTMRLEHDISLDASKRKREMQAQQEGQTAEVIVSGLATSPRICDRGVQITSGDKYEGIMKPPHYNTKDASTQAKFKTARDSKEVLKSEKVQTKASTEAETLLGGEIPILRQTEETRVESTAPTKEVTVERITVKMAKTQTPVLKMHRAYRETEKIQTEPQSLIRKEGLPMLHTVPPLTSLAAQPDEALTTTRVEHTDVAVSAPKTEVVTAITSGVEQP</sequence>
<dbReference type="EMBL" id="UXSR01000717">
    <property type="protein sequence ID" value="VDD77288.1"/>
    <property type="molecule type" value="Genomic_DNA"/>
</dbReference>